<dbReference type="GeneID" id="61768965"/>
<dbReference type="GO" id="GO:0016757">
    <property type="term" value="F:glycosyltransferase activity"/>
    <property type="evidence" value="ECO:0007669"/>
    <property type="project" value="UniProtKB-KW"/>
</dbReference>
<feature type="domain" description="Glycosyltransferase 2-like" evidence="4">
    <location>
        <begin position="7"/>
        <end position="164"/>
    </location>
</feature>
<keyword evidence="3 5" id="KW-0808">Transferase</keyword>
<evidence type="ECO:0000256" key="2">
    <source>
        <dbReference type="ARBA" id="ARBA00022676"/>
    </source>
</evidence>
<evidence type="ECO:0000313" key="6">
    <source>
        <dbReference type="Proteomes" id="UP000325032"/>
    </source>
</evidence>
<dbReference type="AlphaFoldDB" id="A0A5C0WIT2"/>
<name>A0A5C0WIT2_BACIA</name>
<dbReference type="EC" id="2.4.-.-" evidence="5"/>
<dbReference type="PANTHER" id="PTHR43685:SF5">
    <property type="entry name" value="GLYCOSYLTRANSFERASE EPSE-RELATED"/>
    <property type="match status" value="1"/>
</dbReference>
<gene>
    <name evidence="5" type="primary">epsE</name>
    <name evidence="5" type="ORF">FX981_02196</name>
</gene>
<dbReference type="RefSeq" id="WP_024423524.1">
    <property type="nucleotide sequence ID" value="NZ_BSYL01000001.1"/>
</dbReference>
<dbReference type="InterPro" id="IPR050834">
    <property type="entry name" value="Glycosyltransf_2"/>
</dbReference>
<keyword evidence="6" id="KW-1185">Reference proteome</keyword>
<accession>A0A498U0K6</accession>
<dbReference type="Gene3D" id="3.90.550.10">
    <property type="entry name" value="Spore Coat Polysaccharide Biosynthesis Protein SpsA, Chain A"/>
    <property type="match status" value="1"/>
</dbReference>
<dbReference type="EMBL" id="CP043404">
    <property type="protein sequence ID" value="QEK63954.1"/>
    <property type="molecule type" value="Genomic_DNA"/>
</dbReference>
<dbReference type="Proteomes" id="UP000325032">
    <property type="component" value="Chromosome"/>
</dbReference>
<evidence type="ECO:0000313" key="5">
    <source>
        <dbReference type="EMBL" id="QEK63954.1"/>
    </source>
</evidence>
<comment type="similarity">
    <text evidence="1">Belongs to the glycosyltransferase 2 family.</text>
</comment>
<evidence type="ECO:0000259" key="4">
    <source>
        <dbReference type="Pfam" id="PF00535"/>
    </source>
</evidence>
<organism evidence="5 6">
    <name type="scientific">Bacillus safensis</name>
    <dbReference type="NCBI Taxonomy" id="561879"/>
    <lineage>
        <taxon>Bacteria</taxon>
        <taxon>Bacillati</taxon>
        <taxon>Bacillota</taxon>
        <taxon>Bacilli</taxon>
        <taxon>Bacillales</taxon>
        <taxon>Bacillaceae</taxon>
        <taxon>Bacillus</taxon>
    </lineage>
</organism>
<reference evidence="5 6" key="1">
    <citation type="journal article" date="2018" name="Plant Biotechnol. Rep.">
        <title>Diversity and antifungal activity of endophytic bacteria associated with Panax ginseng seedlings.</title>
        <authorList>
            <person name="Park J.M."/>
            <person name="Hong C.E."/>
            <person name="Jo S.H."/>
        </authorList>
    </citation>
    <scope>NUCLEOTIDE SEQUENCE [LARGE SCALE GENOMIC DNA]</scope>
    <source>
        <strain evidence="5 6">PgKB20</strain>
    </source>
</reference>
<evidence type="ECO:0000256" key="1">
    <source>
        <dbReference type="ARBA" id="ARBA00006739"/>
    </source>
</evidence>
<accession>A0A5C0WIT2</accession>
<dbReference type="InterPro" id="IPR001173">
    <property type="entry name" value="Glyco_trans_2-like"/>
</dbReference>
<dbReference type="SUPFAM" id="SSF53448">
    <property type="entry name" value="Nucleotide-diphospho-sugar transferases"/>
    <property type="match status" value="1"/>
</dbReference>
<proteinExistence type="inferred from homology"/>
<dbReference type="InterPro" id="IPR029044">
    <property type="entry name" value="Nucleotide-diphossugar_trans"/>
</dbReference>
<sequence>MHKPKVSMIMGVYNCQETVEESIESILHQTYENWELIICDDASTDGTYEKVLSYTKRHPERIRLIRNQQNQRLAASLNRCLAEARGELIARQDGDDLSVPVRLEKQVHFLDTYPEYDVVGTAMTVFDETGTKGVRALVSEPDRKVLARGTPFCHGTIMMRASAYKALQGYRSVKTTRRMEDIDLWIRFFAAGRKGFNLQEPLYLVREDEAAFQRRKFRYSMDNAWLVLKACWLLKLSPLDYLFALKPVVRACLSPKIMKLYHRRKLAASMLKRRAVQDE</sequence>
<dbReference type="PANTHER" id="PTHR43685">
    <property type="entry name" value="GLYCOSYLTRANSFERASE"/>
    <property type="match status" value="1"/>
</dbReference>
<dbReference type="Pfam" id="PF00535">
    <property type="entry name" value="Glycos_transf_2"/>
    <property type="match status" value="1"/>
</dbReference>
<protein>
    <submittedName>
        <fullName evidence="5">Glycosyltransferase EpsE</fullName>
        <ecNumber evidence="5">2.4.-.-</ecNumber>
    </submittedName>
</protein>
<keyword evidence="2 5" id="KW-0328">Glycosyltransferase</keyword>
<evidence type="ECO:0000256" key="3">
    <source>
        <dbReference type="ARBA" id="ARBA00022679"/>
    </source>
</evidence>